<dbReference type="GO" id="GO:0016477">
    <property type="term" value="P:cell migration"/>
    <property type="evidence" value="ECO:0007669"/>
    <property type="project" value="TreeGrafter"/>
</dbReference>
<dbReference type="GO" id="GO:0007399">
    <property type="term" value="P:nervous system development"/>
    <property type="evidence" value="ECO:0007669"/>
    <property type="project" value="TreeGrafter"/>
</dbReference>
<feature type="compositionally biased region" description="Basic and acidic residues" evidence="4">
    <location>
        <begin position="1707"/>
        <end position="1731"/>
    </location>
</feature>
<feature type="compositionally biased region" description="Polar residues" evidence="4">
    <location>
        <begin position="1742"/>
        <end position="1754"/>
    </location>
</feature>
<dbReference type="GO" id="GO:0008017">
    <property type="term" value="F:microtubule binding"/>
    <property type="evidence" value="ECO:0007669"/>
    <property type="project" value="TreeGrafter"/>
</dbReference>
<dbReference type="GO" id="GO:0004672">
    <property type="term" value="F:protein kinase activity"/>
    <property type="evidence" value="ECO:0007669"/>
    <property type="project" value="InterPro"/>
</dbReference>
<dbReference type="GO" id="GO:0007026">
    <property type="term" value="P:negative regulation of microtubule depolymerization"/>
    <property type="evidence" value="ECO:0007669"/>
    <property type="project" value="TreeGrafter"/>
</dbReference>
<feature type="region of interest" description="Disordered" evidence="4">
    <location>
        <begin position="1614"/>
        <end position="1653"/>
    </location>
</feature>
<dbReference type="InterPro" id="IPR009224">
    <property type="entry name" value="SAMP"/>
</dbReference>
<feature type="compositionally biased region" description="Basic and acidic residues" evidence="4">
    <location>
        <begin position="2087"/>
        <end position="2099"/>
    </location>
</feature>
<feature type="region of interest" description="Disordered" evidence="4">
    <location>
        <begin position="757"/>
        <end position="784"/>
    </location>
</feature>
<feature type="compositionally biased region" description="Low complexity" evidence="4">
    <location>
        <begin position="53"/>
        <end position="71"/>
    </location>
</feature>
<accession>A0A7R8CQ92</accession>
<dbReference type="PROSITE" id="PS00028">
    <property type="entry name" value="ZINC_FINGER_C2H2_1"/>
    <property type="match status" value="2"/>
</dbReference>
<dbReference type="SMART" id="SM00185">
    <property type="entry name" value="ARM"/>
    <property type="match status" value="4"/>
</dbReference>
<name>A0A7R8CQ92_LEPSM</name>
<dbReference type="InterPro" id="IPR036236">
    <property type="entry name" value="Znf_C2H2_sf"/>
</dbReference>
<proteinExistence type="inferred from homology"/>
<feature type="compositionally biased region" description="Polar residues" evidence="4">
    <location>
        <begin position="1076"/>
        <end position="1087"/>
    </location>
</feature>
<evidence type="ECO:0000313" key="5">
    <source>
        <dbReference type="EMBL" id="CAF2891031.1"/>
    </source>
</evidence>
<dbReference type="PROSITE" id="PS50176">
    <property type="entry name" value="ARM_REPEAT"/>
    <property type="match status" value="1"/>
</dbReference>
<dbReference type="Pfam" id="PF05923">
    <property type="entry name" value="APC_r"/>
    <property type="match status" value="1"/>
</dbReference>
<dbReference type="Proteomes" id="UP000675881">
    <property type="component" value="Chromosome 3"/>
</dbReference>
<feature type="region of interest" description="Disordered" evidence="4">
    <location>
        <begin position="1"/>
        <end position="84"/>
    </location>
</feature>
<dbReference type="SUPFAM" id="SSF56112">
    <property type="entry name" value="Protein kinase-like (PK-like)"/>
    <property type="match status" value="1"/>
</dbReference>
<dbReference type="SUPFAM" id="SSF48371">
    <property type="entry name" value="ARM repeat"/>
    <property type="match status" value="1"/>
</dbReference>
<keyword evidence="2" id="KW-0879">Wnt signaling pathway</keyword>
<feature type="compositionally biased region" description="Low complexity" evidence="4">
    <location>
        <begin position="1095"/>
        <end position="1104"/>
    </location>
</feature>
<feature type="region of interest" description="Disordered" evidence="4">
    <location>
        <begin position="2439"/>
        <end position="2524"/>
    </location>
</feature>
<dbReference type="GO" id="GO:0007389">
    <property type="term" value="P:pattern specification process"/>
    <property type="evidence" value="ECO:0007669"/>
    <property type="project" value="TreeGrafter"/>
</dbReference>
<dbReference type="SMART" id="SM00355">
    <property type="entry name" value="ZnF_C2H2"/>
    <property type="match status" value="3"/>
</dbReference>
<feature type="compositionally biased region" description="Low complexity" evidence="4">
    <location>
        <begin position="1810"/>
        <end position="1846"/>
    </location>
</feature>
<dbReference type="PROSITE" id="PS50157">
    <property type="entry name" value="ZINC_FINGER_C2H2_2"/>
    <property type="match status" value="2"/>
</dbReference>
<dbReference type="GO" id="GO:0016055">
    <property type="term" value="P:Wnt signaling pathway"/>
    <property type="evidence" value="ECO:0007669"/>
    <property type="project" value="UniProtKB-KW"/>
</dbReference>
<dbReference type="SUPFAM" id="SSF57667">
    <property type="entry name" value="beta-beta-alpha zinc fingers"/>
    <property type="match status" value="1"/>
</dbReference>
<feature type="compositionally biased region" description="Acidic residues" evidence="4">
    <location>
        <begin position="695"/>
        <end position="706"/>
    </location>
</feature>
<feature type="compositionally biased region" description="Basic residues" evidence="4">
    <location>
        <begin position="2457"/>
        <end position="2477"/>
    </location>
</feature>
<keyword evidence="3" id="KW-0175">Coiled coil</keyword>
<dbReference type="OrthoDB" id="4062651at2759"/>
<dbReference type="Pfam" id="PF07714">
    <property type="entry name" value="PK_Tyr_Ser-Thr"/>
    <property type="match status" value="1"/>
</dbReference>
<evidence type="ECO:0000256" key="3">
    <source>
        <dbReference type="ARBA" id="ARBA00023054"/>
    </source>
</evidence>
<feature type="region of interest" description="Disordered" evidence="4">
    <location>
        <begin position="1307"/>
        <end position="1326"/>
    </location>
</feature>
<feature type="compositionally biased region" description="Acidic residues" evidence="4">
    <location>
        <begin position="1040"/>
        <end position="1054"/>
    </location>
</feature>
<feature type="region of interest" description="Disordered" evidence="4">
    <location>
        <begin position="873"/>
        <end position="894"/>
    </location>
</feature>
<comment type="similarity">
    <text evidence="1">Belongs to the adenomatous polyposis coli (APC) family.</text>
</comment>
<feature type="region of interest" description="Disordered" evidence="4">
    <location>
        <begin position="169"/>
        <end position="194"/>
    </location>
</feature>
<feature type="compositionally biased region" description="Polar residues" evidence="4">
    <location>
        <begin position="36"/>
        <end position="46"/>
    </location>
</feature>
<feature type="compositionally biased region" description="Basic and acidic residues" evidence="4">
    <location>
        <begin position="1307"/>
        <end position="1322"/>
    </location>
</feature>
<feature type="compositionally biased region" description="Polar residues" evidence="4">
    <location>
        <begin position="767"/>
        <end position="781"/>
    </location>
</feature>
<feature type="compositionally biased region" description="Low complexity" evidence="4">
    <location>
        <begin position="1853"/>
        <end position="1875"/>
    </location>
</feature>
<dbReference type="Gene3D" id="3.30.160.60">
    <property type="entry name" value="Classic Zinc Finger"/>
    <property type="match status" value="2"/>
</dbReference>
<sequence>MFKKPRRPLVDLPPTWGQDVAPPPTPYFITPTTSPGGSTANSNDGKSSLIVEPPLSTASSSSPPSLPPGSSQHTTSPVSPPSLNNNFFNPHRLFSTRVPKTTQWILDRENPSSYAMMNNAYHNNRVMKQKQLYREALPLHKVALLSHSGPPILQERLMSHSLQRVGGMEHRAPSSVGNTLTNRDKNVSGGGSIPDDTNSVMSFISSVHSVNDNMTTRRREDIDSKIEGVNSLVSLLGCTDIEKMSRTFLAMSSSQAKCDLMRSHHVIPLLVQLLHGNSPRPSKDIRFRFCKREAKVLKLLEVLRLYTDFLRDVLLLEDQGSKKSICSQGCQRIAYRILPDDTILLLDSSPDAMDQMLPDEHYIPCYNFINYSEDTFENDRGSMDRRKGSPLVINVEETMAILTRCSFDEGHRQPIFMLGGIPVLAELIQVEKDAHGSFNDSGHCTEVKRFAVVALTNLTLEMLALRAFFPQLIYFEILLGKRIKSSKQVLSDSRVVQVLMKASMDVMDKLIMDGGGDIHHILGKNKEDICRMDNAFPFLVHLLQQKFPSIVESAGGILRNISSYIATCPNGEAYRVILREHHCLAILLSHLKSPSLTIVSNACGTLWNFSARNEMDQMTLWEMGAVPMLQSLTNSKHKTISTCALAALKNLYSFKPYQQSEMARSPQNGCLPLLEARKKENFLAEMKSQKLTETCNEEDDEDDDSEMSSSSSSESSSEDEKTTPRDIFISPILYSKLHEYVQAEIPDEQPTDYSLRFQEEEEEGPSKNVNPEGNAPSSSAEEGNKNVDCVKTYCTEGTPFDTPFAHISTATSIEDITQAGHDEKPQIYCTEDTPGVFSRADSLSSLDSIENSNNGISSNESNREQLECIDENVEEKKSRDCPLPTPKTVTFHPHETPLMFSRASSVESLNSIEQVSIRDEYSSCDYSRATSGPVSPSDLPDSPCQSRPRTPPISRKGGKADETAPATGASGKQFVNQEERPLPQFINKKTTRTSLSNLTFSDDEDEDKRTQNSSEIFKIIGTFDESECTVEPQRINEPLSLEDEDDDLDSDSESILEAIISSGMPKSTRRGPINNAHKQSTSPQATGSKSRLPRPKSSASSSSKTGVLGDAIDSVKRYRTEDTPEEDGGNESEERDLLEACINSAMPKSDTPKIFAAQIPTPLGRREDGEGAPSGPGAVSRHSNVLRSNQNPRAVVKPMPRLNRTVPTPMKRTSKNDAQMQCNTSYQYSLPRLGCDTPRRKESNYNRQAFFITSSKSSGTETSMSNDSLQDESDEALLEDIIKSGMPKSKSEPLGFNQGLKLAKTEFGVKKRDKKKGRDNSKSPRASKIIPGVRIAELRLLPKKSPISPEIKSTSIIEPKDEPRVFDLQCGEKNLSFFSENKKDLEIQDIEIEPSTKVDIKGAVSVLTEDCLSLESSLCSNISMIQPPSIMDSLISMSERKTDVLLPHTAKMECRHTLSAKKGYTVPEMVRRAIGITKAPTILDDMDNSILSIASISSEVACVNMGSSGDSGSNPGQSLNSEQIFELIRPEAEEIHAQCMALSSNAEEEDITTLEDIAPPTLLDELTTTTSKTLVPEIKGADGLTYTVDDPVDGLSTCHDITDVFDDETIEPTLTLGSYGDADEAPELPRDSRHTTPAHSGGESSHESTPQSKRKLVEQYLNYKVSVPSLDDPSPQLSEVHTAASNTTTSGYKSAETTPTKSSRQRRKEDVDRFKTHTITKEDISPRKSDSDSTSSPKSIKQRPQATINNSPSEGSPKVRPRIRKPSEEEPPLSPKSIRGRRKPLYTSPKRSTVPPSIPPKPSIPFRGAGTISSVSRGGIRSRTTSSASLRSSGSSITTATTSRASPRIPLGSSSSTSSVRSTSSRVSNSSVSRVPIKTSSSVIANKPPPLVRQGHLLAHLSLEHPSPSVAQTRTSALRERSASRGSQVTSNSNSSRSSKSSLKTSTSSQSLRTVTESGIPKRAPSNPSIQRYNQQQNLISETRSESGLKRGTNKKEVTSRIASLWKKKLKILKKRNKVKEQQHIRDTKIWISKGKVIPESERALLKVHEEQRKIINEFKSTKEVTTTPREKSRSRLSIRLSKFSLKQKEKTPSPNHEDGEGEDDDKNEPEGVETDKCASSPASAIVQPFNYNPPEEDKKMIPRSRSTVRRNDSYVNSMGRVPPNTKSPTKKETPSSSVMVTLSKIIRLSTSDDAHYELYSDETHVDSYPRKSAVGRSQEAPQIFLDTLNNEDDDEREAFGTVVLGRLNGKRVAVKVVPRVDSTRLNRTDGEVNAKLLTHDNIVHLFGVFYDAVDCNNNIVIVMEYVGKTNLQQLINENKQILNESFIHRLVRCFKSLPLQGNVAFRYWPVCAQDADFLVGTPGYQAPEMLQYQYASDKCDVYSFGVLCWQVIRKEIPYDGVHPHTIVYKVVSENFRPPDSTSLPSYFKPYQQIYPDGFRARGVRSQSKKEVEKGIRNRKVKKEKKEKKAKRVKRKKEKELHVPGRNSRNELHSRTHHEWISSPDGGDSDKSSPDLHDSSAVGCPFGGSAPGHNCWGGGNLLPVDTTGQRRVSLVTCASLSFSRSRSNAPTAPTPAPTKDSLTNTSEWFITRSVHTNATSAGIALGKRFHMENHINSVHIQDKPFHCESCSYKAATKGHLEKKHVKTVHNKEKRFPCEICGNRFGQKIHMQNHMMAIHKKEKSPLVVHIALIDPPRKACSINITYITWENPYKCIQCEASFGTMNNLKIHSKLAHDTLVPVPPTTTVIIPQHPTAQVVNTSAGPINFSNIAVVMPVTSTKLIPCFNHL</sequence>
<feature type="compositionally biased region" description="Polar residues" evidence="4">
    <location>
        <begin position="1675"/>
        <end position="1702"/>
    </location>
</feature>
<dbReference type="EMBL" id="HG994582">
    <property type="protein sequence ID" value="CAF2891031.1"/>
    <property type="molecule type" value="Genomic_DNA"/>
</dbReference>
<keyword evidence="6" id="KW-1185">Reference proteome</keyword>
<feature type="region of interest" description="Disordered" evidence="4">
    <location>
        <begin position="2063"/>
        <end position="2177"/>
    </location>
</feature>
<dbReference type="GO" id="GO:0001708">
    <property type="term" value="P:cell fate specification"/>
    <property type="evidence" value="ECO:0007669"/>
    <property type="project" value="TreeGrafter"/>
</dbReference>
<feature type="compositionally biased region" description="Basic and acidic residues" evidence="4">
    <location>
        <begin position="1113"/>
        <end position="1122"/>
    </location>
</feature>
<dbReference type="InterPro" id="IPR009223">
    <property type="entry name" value="APC_rpt"/>
</dbReference>
<feature type="region of interest" description="Disordered" evidence="4">
    <location>
        <begin position="1903"/>
        <end position="1973"/>
    </location>
</feature>
<dbReference type="Pfam" id="PF05924">
    <property type="entry name" value="SAMP"/>
    <property type="match status" value="1"/>
</dbReference>
<protein>
    <submittedName>
        <fullName evidence="5">APC</fullName>
    </submittedName>
</protein>
<dbReference type="InterPro" id="IPR013087">
    <property type="entry name" value="Znf_C2H2_type"/>
</dbReference>
<feature type="region of interest" description="Disordered" evidence="4">
    <location>
        <begin position="925"/>
        <end position="1134"/>
    </location>
</feature>
<organism evidence="5 6">
    <name type="scientific">Lepeophtheirus salmonis</name>
    <name type="common">Salmon louse</name>
    <name type="synonym">Caligus salmonis</name>
    <dbReference type="NCBI Taxonomy" id="72036"/>
    <lineage>
        <taxon>Eukaryota</taxon>
        <taxon>Metazoa</taxon>
        <taxon>Ecdysozoa</taxon>
        <taxon>Arthropoda</taxon>
        <taxon>Crustacea</taxon>
        <taxon>Multicrustacea</taxon>
        <taxon>Hexanauplia</taxon>
        <taxon>Copepoda</taxon>
        <taxon>Siphonostomatoida</taxon>
        <taxon>Caligidae</taxon>
        <taxon>Lepeophtheirus</taxon>
    </lineage>
</organism>
<dbReference type="InterPro" id="IPR026818">
    <property type="entry name" value="Apc_fam"/>
</dbReference>
<evidence type="ECO:0000256" key="1">
    <source>
        <dbReference type="ARBA" id="ARBA00009051"/>
    </source>
</evidence>
<dbReference type="GO" id="GO:0016342">
    <property type="term" value="C:catenin complex"/>
    <property type="evidence" value="ECO:0007669"/>
    <property type="project" value="TreeGrafter"/>
</dbReference>
<feature type="compositionally biased region" description="Low complexity" evidence="4">
    <location>
        <begin position="1927"/>
        <end position="1954"/>
    </location>
</feature>
<feature type="region of interest" description="Disordered" evidence="4">
    <location>
        <begin position="1163"/>
        <end position="1183"/>
    </location>
</feature>
<dbReference type="PROSITE" id="PS50011">
    <property type="entry name" value="PROTEIN_KINASE_DOM"/>
    <property type="match status" value="1"/>
</dbReference>
<dbReference type="InterPro" id="IPR001245">
    <property type="entry name" value="Ser-Thr/Tyr_kinase_cat_dom"/>
</dbReference>
<evidence type="ECO:0000256" key="2">
    <source>
        <dbReference type="ARBA" id="ARBA00022687"/>
    </source>
</evidence>
<dbReference type="GO" id="GO:0030877">
    <property type="term" value="C:beta-catenin destruction complex"/>
    <property type="evidence" value="ECO:0007669"/>
    <property type="project" value="TreeGrafter"/>
</dbReference>
<feature type="region of interest" description="Disordered" evidence="4">
    <location>
        <begin position="688"/>
        <end position="726"/>
    </location>
</feature>
<feature type="compositionally biased region" description="Basic and acidic residues" evidence="4">
    <location>
        <begin position="2063"/>
        <end position="2074"/>
    </location>
</feature>
<dbReference type="Pfam" id="PF00069">
    <property type="entry name" value="Pkinase"/>
    <property type="match status" value="1"/>
</dbReference>
<feature type="compositionally biased region" description="Low complexity" evidence="4">
    <location>
        <begin position="2076"/>
        <end position="2085"/>
    </location>
</feature>
<reference evidence="5" key="1">
    <citation type="submission" date="2021-02" db="EMBL/GenBank/DDBJ databases">
        <authorList>
            <person name="Bekaert M."/>
        </authorList>
    </citation>
    <scope>NUCLEOTIDE SEQUENCE</scope>
    <source>
        <strain evidence="5">IoA-00</strain>
    </source>
</reference>
<evidence type="ECO:0000313" key="6">
    <source>
        <dbReference type="Proteomes" id="UP000675881"/>
    </source>
</evidence>
<dbReference type="GO" id="GO:0008013">
    <property type="term" value="F:beta-catenin binding"/>
    <property type="evidence" value="ECO:0007669"/>
    <property type="project" value="InterPro"/>
</dbReference>
<dbReference type="InterPro" id="IPR000225">
    <property type="entry name" value="Armadillo"/>
</dbReference>
<feature type="compositionally biased region" description="Basic and acidic residues" evidence="4">
    <location>
        <begin position="2478"/>
        <end position="2500"/>
    </location>
</feature>
<feature type="compositionally biased region" description="Acidic residues" evidence="4">
    <location>
        <begin position="2100"/>
        <end position="2113"/>
    </location>
</feature>
<dbReference type="Pfam" id="PF00514">
    <property type="entry name" value="Arm"/>
    <property type="match status" value="1"/>
</dbReference>
<feature type="compositionally biased region" description="Basic and acidic residues" evidence="4">
    <location>
        <begin position="2508"/>
        <end position="2518"/>
    </location>
</feature>
<evidence type="ECO:0000256" key="4">
    <source>
        <dbReference type="SAM" id="MobiDB-lite"/>
    </source>
</evidence>
<dbReference type="Gene3D" id="3.30.200.20">
    <property type="entry name" value="Phosphorylase Kinase, domain 1"/>
    <property type="match status" value="1"/>
</dbReference>
<dbReference type="GO" id="GO:0090090">
    <property type="term" value="P:negative regulation of canonical Wnt signaling pathway"/>
    <property type="evidence" value="ECO:0007669"/>
    <property type="project" value="TreeGrafter"/>
</dbReference>
<dbReference type="Gene3D" id="1.25.10.10">
    <property type="entry name" value="Leucine-rich Repeat Variant"/>
    <property type="match status" value="1"/>
</dbReference>
<dbReference type="GO" id="GO:0005881">
    <property type="term" value="C:cytoplasmic microtubule"/>
    <property type="evidence" value="ECO:0007669"/>
    <property type="project" value="TreeGrafter"/>
</dbReference>
<dbReference type="InterPro" id="IPR016024">
    <property type="entry name" value="ARM-type_fold"/>
</dbReference>
<dbReference type="InterPro" id="IPR011989">
    <property type="entry name" value="ARM-like"/>
</dbReference>
<dbReference type="PANTHER" id="PTHR12607">
    <property type="entry name" value="ADENOMATOUS POLYPOSIS COLI PROTEIN FAMILY"/>
    <property type="match status" value="1"/>
</dbReference>
<dbReference type="InterPro" id="IPR000719">
    <property type="entry name" value="Prot_kinase_dom"/>
</dbReference>
<dbReference type="GO" id="GO:0045295">
    <property type="term" value="F:gamma-catenin binding"/>
    <property type="evidence" value="ECO:0007669"/>
    <property type="project" value="TreeGrafter"/>
</dbReference>
<feature type="region of interest" description="Disordered" evidence="4">
    <location>
        <begin position="1667"/>
        <end position="1889"/>
    </location>
</feature>
<feature type="compositionally biased region" description="Polar residues" evidence="4">
    <location>
        <begin position="925"/>
        <end position="934"/>
    </location>
</feature>
<dbReference type="Gene3D" id="1.10.510.10">
    <property type="entry name" value="Transferase(Phosphotransferase) domain 1"/>
    <property type="match status" value="1"/>
</dbReference>
<dbReference type="PANTHER" id="PTHR12607:SF12">
    <property type="entry name" value="APC-LIKE, ISOFORM A-RELATED"/>
    <property type="match status" value="1"/>
</dbReference>
<dbReference type="GO" id="GO:0005524">
    <property type="term" value="F:ATP binding"/>
    <property type="evidence" value="ECO:0007669"/>
    <property type="project" value="InterPro"/>
</dbReference>
<gene>
    <name evidence="5" type="ORF">LSAA_7064</name>
</gene>
<dbReference type="InterPro" id="IPR011009">
    <property type="entry name" value="Kinase-like_dom_sf"/>
</dbReference>
<feature type="compositionally biased region" description="Acidic residues" evidence="4">
    <location>
        <begin position="1123"/>
        <end position="1134"/>
    </location>
</feature>